<dbReference type="SUPFAM" id="SSF52540">
    <property type="entry name" value="P-loop containing nucleoside triphosphate hydrolases"/>
    <property type="match status" value="1"/>
</dbReference>
<dbReference type="Gene3D" id="3.40.50.300">
    <property type="entry name" value="P-loop containing nucleotide triphosphate hydrolases"/>
    <property type="match status" value="1"/>
</dbReference>
<feature type="domain" description="ABC transporter" evidence="5">
    <location>
        <begin position="4"/>
        <end position="236"/>
    </location>
</feature>
<keyword evidence="3 6" id="KW-0067">ATP-binding</keyword>
<proteinExistence type="predicted"/>
<feature type="region of interest" description="Disordered" evidence="4">
    <location>
        <begin position="261"/>
        <end position="306"/>
    </location>
</feature>
<keyword evidence="2" id="KW-0547">Nucleotide-binding</keyword>
<dbReference type="GO" id="GO:0016887">
    <property type="term" value="F:ATP hydrolysis activity"/>
    <property type="evidence" value="ECO:0007669"/>
    <property type="project" value="InterPro"/>
</dbReference>
<evidence type="ECO:0000256" key="2">
    <source>
        <dbReference type="ARBA" id="ARBA00022741"/>
    </source>
</evidence>
<dbReference type="InterPro" id="IPR003593">
    <property type="entry name" value="AAA+_ATPase"/>
</dbReference>
<dbReference type="Pfam" id="PF12399">
    <property type="entry name" value="BCA_ABC_TP_C"/>
    <property type="match status" value="1"/>
</dbReference>
<dbReference type="EMBL" id="JANFYT010000004">
    <property type="protein sequence ID" value="MCQ4813287.1"/>
    <property type="molecule type" value="Genomic_DNA"/>
</dbReference>
<dbReference type="GO" id="GO:1903806">
    <property type="term" value="P:L-isoleucine import across plasma membrane"/>
    <property type="evidence" value="ECO:0007669"/>
    <property type="project" value="TreeGrafter"/>
</dbReference>
<protein>
    <submittedName>
        <fullName evidence="6">ABC transporter ATP-binding protein</fullName>
    </submittedName>
</protein>
<dbReference type="CDD" id="cd03219">
    <property type="entry name" value="ABC_Mj1267_LivG_branched"/>
    <property type="match status" value="1"/>
</dbReference>
<keyword evidence="7" id="KW-1185">Reference proteome</keyword>
<sequence length="306" mass="32850">MALLEVREITMKFGSLLANSDVSFDVEKGTIVGLIGPNGAGKTTLFNCVAGLYTPTAGKVFFKGEDVTELPAYKMARRGVARTFQVVRPLKEMTVFENILVGAYMRTGDSAKAKDIAERCMDLCFLKEHGGRLAGGLTIGNKKRLEVARALATEPELLLLDEAVAGLTSTEVREMVDVIVRLREEGVTILMVEHIMEAIMPIADKIVVLASGKKIAEGAPAEIVKDPVVITAYFGEKFSKRLNAHSADASACLPPDEISNVRAEREQGTAQAADASACLPPEEISDVRAKREQGTAQGRENNGGDA</sequence>
<reference evidence="6 7" key="1">
    <citation type="submission" date="2022-06" db="EMBL/GenBank/DDBJ databases">
        <title>Isolation of gut microbiota from human fecal samples.</title>
        <authorList>
            <person name="Pamer E.G."/>
            <person name="Barat B."/>
            <person name="Waligurski E."/>
            <person name="Medina S."/>
            <person name="Paddock L."/>
            <person name="Mostad J."/>
        </authorList>
    </citation>
    <scope>NUCLEOTIDE SEQUENCE [LARGE SCALE GENOMIC DNA]</scope>
    <source>
        <strain evidence="6 7">DFI.9.90</strain>
    </source>
</reference>
<dbReference type="InterPro" id="IPR051120">
    <property type="entry name" value="ABC_AA/LPS_Transport"/>
</dbReference>
<organism evidence="6 7">
    <name type="scientific">Cloacibacillus evryensis</name>
    <dbReference type="NCBI Taxonomy" id="508460"/>
    <lineage>
        <taxon>Bacteria</taxon>
        <taxon>Thermotogati</taxon>
        <taxon>Synergistota</taxon>
        <taxon>Synergistia</taxon>
        <taxon>Synergistales</taxon>
        <taxon>Synergistaceae</taxon>
        <taxon>Cloacibacillus</taxon>
    </lineage>
</organism>
<evidence type="ECO:0000256" key="1">
    <source>
        <dbReference type="ARBA" id="ARBA00022448"/>
    </source>
</evidence>
<dbReference type="GO" id="GO:0005524">
    <property type="term" value="F:ATP binding"/>
    <property type="evidence" value="ECO:0007669"/>
    <property type="project" value="UniProtKB-KW"/>
</dbReference>
<dbReference type="Pfam" id="PF00005">
    <property type="entry name" value="ABC_tran"/>
    <property type="match status" value="1"/>
</dbReference>
<dbReference type="PANTHER" id="PTHR45772">
    <property type="entry name" value="CONSERVED COMPONENT OF ABC TRANSPORTER FOR NATURAL AMINO ACIDS-RELATED"/>
    <property type="match status" value="1"/>
</dbReference>
<dbReference type="GO" id="GO:0015188">
    <property type="term" value="F:L-isoleucine transmembrane transporter activity"/>
    <property type="evidence" value="ECO:0007669"/>
    <property type="project" value="TreeGrafter"/>
</dbReference>
<dbReference type="PROSITE" id="PS50893">
    <property type="entry name" value="ABC_TRANSPORTER_2"/>
    <property type="match status" value="1"/>
</dbReference>
<dbReference type="PANTHER" id="PTHR45772:SF7">
    <property type="entry name" value="AMINO ACID ABC TRANSPORTER ATP-BINDING PROTEIN"/>
    <property type="match status" value="1"/>
</dbReference>
<dbReference type="SMART" id="SM00382">
    <property type="entry name" value="AAA"/>
    <property type="match status" value="1"/>
</dbReference>
<evidence type="ECO:0000313" key="7">
    <source>
        <dbReference type="Proteomes" id="UP001205919"/>
    </source>
</evidence>
<evidence type="ECO:0000256" key="3">
    <source>
        <dbReference type="ARBA" id="ARBA00022840"/>
    </source>
</evidence>
<dbReference type="GO" id="GO:0015808">
    <property type="term" value="P:L-alanine transport"/>
    <property type="evidence" value="ECO:0007669"/>
    <property type="project" value="TreeGrafter"/>
</dbReference>
<evidence type="ECO:0000313" key="6">
    <source>
        <dbReference type="EMBL" id="MCQ4813287.1"/>
    </source>
</evidence>
<keyword evidence="1" id="KW-0813">Transport</keyword>
<accession>A0AAW5JZX7</accession>
<dbReference type="Proteomes" id="UP001205919">
    <property type="component" value="Unassembled WGS sequence"/>
</dbReference>
<name>A0AAW5JZX7_9BACT</name>
<dbReference type="GO" id="GO:0005304">
    <property type="term" value="F:L-valine transmembrane transporter activity"/>
    <property type="evidence" value="ECO:0007669"/>
    <property type="project" value="TreeGrafter"/>
</dbReference>
<dbReference type="GO" id="GO:1903805">
    <property type="term" value="P:L-valine import across plasma membrane"/>
    <property type="evidence" value="ECO:0007669"/>
    <property type="project" value="TreeGrafter"/>
</dbReference>
<dbReference type="GO" id="GO:0005886">
    <property type="term" value="C:plasma membrane"/>
    <property type="evidence" value="ECO:0007669"/>
    <property type="project" value="TreeGrafter"/>
</dbReference>
<dbReference type="RefSeq" id="WP_008711504.1">
    <property type="nucleotide sequence ID" value="NZ_CABKQM010000008.1"/>
</dbReference>
<evidence type="ECO:0000256" key="4">
    <source>
        <dbReference type="SAM" id="MobiDB-lite"/>
    </source>
</evidence>
<dbReference type="AlphaFoldDB" id="A0AAW5JZX7"/>
<comment type="caution">
    <text evidence="6">The sequence shown here is derived from an EMBL/GenBank/DDBJ whole genome shotgun (WGS) entry which is preliminary data.</text>
</comment>
<dbReference type="InterPro" id="IPR003439">
    <property type="entry name" value="ABC_transporter-like_ATP-bd"/>
</dbReference>
<dbReference type="GO" id="GO:0042941">
    <property type="term" value="P:D-alanine transmembrane transport"/>
    <property type="evidence" value="ECO:0007669"/>
    <property type="project" value="TreeGrafter"/>
</dbReference>
<gene>
    <name evidence="6" type="ORF">NE630_02480</name>
</gene>
<evidence type="ECO:0000259" key="5">
    <source>
        <dbReference type="PROSITE" id="PS50893"/>
    </source>
</evidence>
<dbReference type="InterPro" id="IPR027417">
    <property type="entry name" value="P-loop_NTPase"/>
</dbReference>
<dbReference type="InterPro" id="IPR032823">
    <property type="entry name" value="BCA_ABC_TP_C"/>
</dbReference>
<dbReference type="GO" id="GO:0015192">
    <property type="term" value="F:L-phenylalanine transmembrane transporter activity"/>
    <property type="evidence" value="ECO:0007669"/>
    <property type="project" value="TreeGrafter"/>
</dbReference>